<dbReference type="GO" id="GO:0008170">
    <property type="term" value="F:N-methyltransferase activity"/>
    <property type="evidence" value="ECO:0007669"/>
    <property type="project" value="InterPro"/>
</dbReference>
<dbReference type="InterPro" id="IPR051537">
    <property type="entry name" value="DNA_Adenine_Mtase"/>
</dbReference>
<keyword evidence="9" id="KW-1133">Transmembrane helix</keyword>
<dbReference type="EMBL" id="VSBS01000043">
    <property type="protein sequence ID" value="TXT03317.1"/>
    <property type="molecule type" value="Genomic_DNA"/>
</dbReference>
<keyword evidence="4" id="KW-0808">Transferase</keyword>
<evidence type="ECO:0000313" key="12">
    <source>
        <dbReference type="Proteomes" id="UP000321461"/>
    </source>
</evidence>
<dbReference type="InterPro" id="IPR029063">
    <property type="entry name" value="SAM-dependent_MTases_sf"/>
</dbReference>
<dbReference type="GO" id="GO:0009307">
    <property type="term" value="P:DNA restriction-modification system"/>
    <property type="evidence" value="ECO:0007669"/>
    <property type="project" value="UniProtKB-KW"/>
</dbReference>
<keyword evidence="3 11" id="KW-0489">Methyltransferase</keyword>
<evidence type="ECO:0000313" key="11">
    <source>
        <dbReference type="EMBL" id="TXT03317.1"/>
    </source>
</evidence>
<comment type="catalytic activity">
    <reaction evidence="7">
        <text>a 2'-deoxyadenosine in DNA + S-adenosyl-L-methionine = an N(6)-methyl-2'-deoxyadenosine in DNA + S-adenosyl-L-homocysteine + H(+)</text>
        <dbReference type="Rhea" id="RHEA:15197"/>
        <dbReference type="Rhea" id="RHEA-COMP:12418"/>
        <dbReference type="Rhea" id="RHEA-COMP:12419"/>
        <dbReference type="ChEBI" id="CHEBI:15378"/>
        <dbReference type="ChEBI" id="CHEBI:57856"/>
        <dbReference type="ChEBI" id="CHEBI:59789"/>
        <dbReference type="ChEBI" id="CHEBI:90615"/>
        <dbReference type="ChEBI" id="CHEBI:90616"/>
        <dbReference type="EC" id="2.1.1.72"/>
    </reaction>
</comment>
<dbReference type="PANTHER" id="PTHR42933:SF1">
    <property type="entry name" value="SITE-SPECIFIC DNA-METHYLTRANSFERASE (ADENINE-SPECIFIC)"/>
    <property type="match status" value="1"/>
</dbReference>
<keyword evidence="5" id="KW-0949">S-adenosyl-L-methionine</keyword>
<evidence type="ECO:0000256" key="7">
    <source>
        <dbReference type="ARBA" id="ARBA00047942"/>
    </source>
</evidence>
<organism evidence="11 12">
    <name type="scientific">Escherichia coli</name>
    <dbReference type="NCBI Taxonomy" id="562"/>
    <lineage>
        <taxon>Bacteria</taxon>
        <taxon>Pseudomonadati</taxon>
        <taxon>Pseudomonadota</taxon>
        <taxon>Gammaproteobacteria</taxon>
        <taxon>Enterobacterales</taxon>
        <taxon>Enterobacteriaceae</taxon>
        <taxon>Escherichia</taxon>
    </lineage>
</organism>
<keyword evidence="8" id="KW-0175">Coiled coil</keyword>
<keyword evidence="9" id="KW-0472">Membrane</keyword>
<dbReference type="GO" id="GO:0009007">
    <property type="term" value="F:site-specific DNA-methyltransferase (adenine-specific) activity"/>
    <property type="evidence" value="ECO:0007669"/>
    <property type="project" value="UniProtKB-EC"/>
</dbReference>
<dbReference type="GO" id="GO:0003677">
    <property type="term" value="F:DNA binding"/>
    <property type="evidence" value="ECO:0007669"/>
    <property type="project" value="InterPro"/>
</dbReference>
<gene>
    <name evidence="11" type="ORF">FWK02_02630</name>
</gene>
<feature type="coiled-coil region" evidence="8">
    <location>
        <begin position="118"/>
        <end position="152"/>
    </location>
</feature>
<keyword evidence="9" id="KW-0812">Transmembrane</keyword>
<dbReference type="EC" id="2.1.1.72" evidence="2"/>
<comment type="caution">
    <text evidence="11">The sequence shown here is derived from an EMBL/GenBank/DDBJ whole genome shotgun (WGS) entry which is preliminary data.</text>
</comment>
<feature type="non-terminal residue" evidence="11">
    <location>
        <position position="1"/>
    </location>
</feature>
<feature type="transmembrane region" description="Helical" evidence="9">
    <location>
        <begin position="17"/>
        <end position="37"/>
    </location>
</feature>
<evidence type="ECO:0000256" key="4">
    <source>
        <dbReference type="ARBA" id="ARBA00022679"/>
    </source>
</evidence>
<dbReference type="Gene3D" id="3.40.50.150">
    <property type="entry name" value="Vaccinia Virus protein VP39"/>
    <property type="match status" value="1"/>
</dbReference>
<dbReference type="InterPro" id="IPR003356">
    <property type="entry name" value="DNA_methylase_A-5"/>
</dbReference>
<evidence type="ECO:0000256" key="2">
    <source>
        <dbReference type="ARBA" id="ARBA00011900"/>
    </source>
</evidence>
<name>A0A5C9AS69_ECOLX</name>
<sequence>EQKIRQYLVDNNYVETVISLAPNLFFGTTIAVNILVLSKHKTDTKVQFIDASELFKKETNNNILTDAHIEQIMQVFASKEDVAHLAKSVTFEAVVTNGYNLSVSSYVEAKDNREIIDIAELNAELKTTVSKIDQLRKDIDAIVAEIEGCEVQK</sequence>
<evidence type="ECO:0000256" key="3">
    <source>
        <dbReference type="ARBA" id="ARBA00022603"/>
    </source>
</evidence>
<evidence type="ECO:0000256" key="1">
    <source>
        <dbReference type="ARBA" id="ARBA00006594"/>
    </source>
</evidence>
<dbReference type="PANTHER" id="PTHR42933">
    <property type="entry name" value="SLR6095 PROTEIN"/>
    <property type="match status" value="1"/>
</dbReference>
<dbReference type="Pfam" id="PF02384">
    <property type="entry name" value="N6_Mtase"/>
    <property type="match status" value="1"/>
</dbReference>
<accession>A0A5C9AS69</accession>
<evidence type="ECO:0000256" key="9">
    <source>
        <dbReference type="SAM" id="Phobius"/>
    </source>
</evidence>
<reference evidence="11 12" key="1">
    <citation type="submission" date="2019-08" db="EMBL/GenBank/DDBJ databases">
        <title>Whole genome analysis of cultivated E. coli strains isolated from CD patients and healthy donors.</title>
        <authorList>
            <person name="Siniagina M.N."/>
            <person name="Markelova M.I."/>
            <person name="Laikov A.V."/>
            <person name="Boulygina E.A."/>
            <person name="Khusnutdinova D.R."/>
            <person name="Kharchenko A."/>
            <person name="Grigoryeva T.V."/>
        </authorList>
    </citation>
    <scope>NUCLEOTIDE SEQUENCE [LARGE SCALE GENOMIC DNA]</scope>
    <source>
        <strain evidence="11 12">3_77_5</strain>
    </source>
</reference>
<protein>
    <recommendedName>
        <fullName evidence="2">site-specific DNA-methyltransferase (adenine-specific)</fullName>
        <ecNumber evidence="2">2.1.1.72</ecNumber>
    </recommendedName>
</protein>
<evidence type="ECO:0000259" key="10">
    <source>
        <dbReference type="Pfam" id="PF02384"/>
    </source>
</evidence>
<dbReference type="GO" id="GO:0032259">
    <property type="term" value="P:methylation"/>
    <property type="evidence" value="ECO:0007669"/>
    <property type="project" value="UniProtKB-KW"/>
</dbReference>
<evidence type="ECO:0000256" key="6">
    <source>
        <dbReference type="ARBA" id="ARBA00022747"/>
    </source>
</evidence>
<feature type="domain" description="DNA methylase adenine-specific" evidence="10">
    <location>
        <begin position="1"/>
        <end position="114"/>
    </location>
</feature>
<keyword evidence="6" id="KW-0680">Restriction system</keyword>
<dbReference type="Proteomes" id="UP000321461">
    <property type="component" value="Unassembled WGS sequence"/>
</dbReference>
<comment type="similarity">
    <text evidence="1">Belongs to the N(4)/N(6)-methyltransferase family.</text>
</comment>
<dbReference type="AlphaFoldDB" id="A0A5C9AS69"/>
<proteinExistence type="inferred from homology"/>
<dbReference type="SUPFAM" id="SSF53335">
    <property type="entry name" value="S-adenosyl-L-methionine-dependent methyltransferases"/>
    <property type="match status" value="1"/>
</dbReference>
<evidence type="ECO:0000256" key="5">
    <source>
        <dbReference type="ARBA" id="ARBA00022691"/>
    </source>
</evidence>
<evidence type="ECO:0000256" key="8">
    <source>
        <dbReference type="SAM" id="Coils"/>
    </source>
</evidence>